<dbReference type="Proteomes" id="UP000306236">
    <property type="component" value="Unassembled WGS sequence"/>
</dbReference>
<dbReference type="PROSITE" id="PS50928">
    <property type="entry name" value="ABC_TM1"/>
    <property type="match status" value="1"/>
</dbReference>
<evidence type="ECO:0000313" key="9">
    <source>
        <dbReference type="EMBL" id="THJ34261.1"/>
    </source>
</evidence>
<dbReference type="Pfam" id="PF12911">
    <property type="entry name" value="OppC_N"/>
    <property type="match status" value="1"/>
</dbReference>
<keyword evidence="2 7" id="KW-0813">Transport</keyword>
<dbReference type="OrthoDB" id="9783218at2"/>
<evidence type="ECO:0000256" key="7">
    <source>
        <dbReference type="RuleBase" id="RU363032"/>
    </source>
</evidence>
<dbReference type="AlphaFoldDB" id="A0A4S5BT72"/>
<dbReference type="InterPro" id="IPR000515">
    <property type="entry name" value="MetI-like"/>
</dbReference>
<keyword evidence="10" id="KW-1185">Reference proteome</keyword>
<dbReference type="InterPro" id="IPR050366">
    <property type="entry name" value="BP-dependent_transpt_permease"/>
</dbReference>
<name>A0A4S5BT72_9BURK</name>
<organism evidence="9 10">
    <name type="scientific">Lampropedia aestuarii</name>
    <dbReference type="NCBI Taxonomy" id="2562762"/>
    <lineage>
        <taxon>Bacteria</taxon>
        <taxon>Pseudomonadati</taxon>
        <taxon>Pseudomonadota</taxon>
        <taxon>Betaproteobacteria</taxon>
        <taxon>Burkholderiales</taxon>
        <taxon>Comamonadaceae</taxon>
        <taxon>Lampropedia</taxon>
    </lineage>
</organism>
<evidence type="ECO:0000256" key="2">
    <source>
        <dbReference type="ARBA" id="ARBA00022448"/>
    </source>
</evidence>
<dbReference type="InterPro" id="IPR035906">
    <property type="entry name" value="MetI-like_sf"/>
</dbReference>
<feature type="transmembrane region" description="Helical" evidence="7">
    <location>
        <begin position="141"/>
        <end position="157"/>
    </location>
</feature>
<evidence type="ECO:0000256" key="1">
    <source>
        <dbReference type="ARBA" id="ARBA00004651"/>
    </source>
</evidence>
<keyword evidence="5 7" id="KW-1133">Transmembrane helix</keyword>
<sequence>MRTRCLALLRRDPFSAACIAVLLIVLLAGLFAPWLAPNSPVETAVRLKYQPMSWQFPLGTDNLGRCVFSRLLFGIRTTVFYAFGTMLVTVTLGAGLGLLAGMLRGRFEAVLMRVCDVMLAFPAEVVILAVVGLLGPGIENILLAVIGVKWAWYARMVRSTVVQYTHRNYVRYAQVIGAPPSHVLRRHLLPVTAAEIATLASVDVASVILLISALSFLGLGVQPPTPEWGSMLNEAKTVMLVQPMQMLPAGIAIVVVVMACNGLGDFLRDQLDVGRERRQTAGVQSADKKDAHV</sequence>
<comment type="similarity">
    <text evidence="7">Belongs to the binding-protein-dependent transport system permease family.</text>
</comment>
<keyword evidence="6 7" id="KW-0472">Membrane</keyword>
<evidence type="ECO:0000256" key="4">
    <source>
        <dbReference type="ARBA" id="ARBA00022692"/>
    </source>
</evidence>
<dbReference type="InterPro" id="IPR025966">
    <property type="entry name" value="OppC_N"/>
</dbReference>
<dbReference type="RefSeq" id="WP_136405936.1">
    <property type="nucleotide sequence ID" value="NZ_JARXRQ010000002.1"/>
</dbReference>
<keyword evidence="4 7" id="KW-0812">Transmembrane</keyword>
<dbReference type="InterPro" id="IPR053474">
    <property type="entry name" value="Staphylopine_ABC_permease"/>
</dbReference>
<proteinExistence type="inferred from homology"/>
<dbReference type="NCBIfam" id="NF045473">
    <property type="entry name" value="Opp1C"/>
    <property type="match status" value="1"/>
</dbReference>
<feature type="transmembrane region" description="Helical" evidence="7">
    <location>
        <begin position="12"/>
        <end position="36"/>
    </location>
</feature>
<comment type="caution">
    <text evidence="9">The sequence shown here is derived from an EMBL/GenBank/DDBJ whole genome shotgun (WGS) entry which is preliminary data.</text>
</comment>
<dbReference type="GO" id="GO:0005886">
    <property type="term" value="C:plasma membrane"/>
    <property type="evidence" value="ECO:0007669"/>
    <property type="project" value="UniProtKB-SubCell"/>
</dbReference>
<feature type="domain" description="ABC transmembrane type-1" evidence="8">
    <location>
        <begin position="75"/>
        <end position="264"/>
    </location>
</feature>
<reference evidence="9 10" key="1">
    <citation type="submission" date="2019-04" db="EMBL/GenBank/DDBJ databases">
        <title>Lampropedia sp YIM MLB12 draf genome.</title>
        <authorList>
            <person name="Wang Y.-X."/>
        </authorList>
    </citation>
    <scope>NUCLEOTIDE SEQUENCE [LARGE SCALE GENOMIC DNA]</scope>
    <source>
        <strain evidence="9 10">YIM MLB12</strain>
    </source>
</reference>
<evidence type="ECO:0000256" key="5">
    <source>
        <dbReference type="ARBA" id="ARBA00022989"/>
    </source>
</evidence>
<keyword evidence="3" id="KW-1003">Cell membrane</keyword>
<dbReference type="PANTHER" id="PTHR43386:SF1">
    <property type="entry name" value="D,D-DIPEPTIDE TRANSPORT SYSTEM PERMEASE PROTEIN DDPC-RELATED"/>
    <property type="match status" value="1"/>
</dbReference>
<protein>
    <submittedName>
        <fullName evidence="9">ABC transporter permease subunit</fullName>
    </submittedName>
</protein>
<dbReference type="GO" id="GO:0055085">
    <property type="term" value="P:transmembrane transport"/>
    <property type="evidence" value="ECO:0007669"/>
    <property type="project" value="InterPro"/>
</dbReference>
<evidence type="ECO:0000259" key="8">
    <source>
        <dbReference type="PROSITE" id="PS50928"/>
    </source>
</evidence>
<evidence type="ECO:0000313" key="10">
    <source>
        <dbReference type="Proteomes" id="UP000306236"/>
    </source>
</evidence>
<feature type="transmembrane region" description="Helical" evidence="7">
    <location>
        <begin position="196"/>
        <end position="221"/>
    </location>
</feature>
<accession>A0A4S5BT72</accession>
<dbReference type="Gene3D" id="1.10.3720.10">
    <property type="entry name" value="MetI-like"/>
    <property type="match status" value="1"/>
</dbReference>
<evidence type="ECO:0000256" key="6">
    <source>
        <dbReference type="ARBA" id="ARBA00023136"/>
    </source>
</evidence>
<dbReference type="SUPFAM" id="SSF161098">
    <property type="entry name" value="MetI-like"/>
    <property type="match status" value="1"/>
</dbReference>
<feature type="transmembrane region" description="Helical" evidence="7">
    <location>
        <begin position="79"/>
        <end position="102"/>
    </location>
</feature>
<feature type="transmembrane region" description="Helical" evidence="7">
    <location>
        <begin position="114"/>
        <end position="135"/>
    </location>
</feature>
<comment type="subcellular location">
    <subcellularLocation>
        <location evidence="1 7">Cell membrane</location>
        <topology evidence="1 7">Multi-pass membrane protein</topology>
    </subcellularLocation>
</comment>
<evidence type="ECO:0000256" key="3">
    <source>
        <dbReference type="ARBA" id="ARBA00022475"/>
    </source>
</evidence>
<feature type="transmembrane region" description="Helical" evidence="7">
    <location>
        <begin position="246"/>
        <end position="267"/>
    </location>
</feature>
<dbReference type="CDD" id="cd06261">
    <property type="entry name" value="TM_PBP2"/>
    <property type="match status" value="1"/>
</dbReference>
<gene>
    <name evidence="9" type="ORF">E8K88_06995</name>
</gene>
<dbReference type="PANTHER" id="PTHR43386">
    <property type="entry name" value="OLIGOPEPTIDE TRANSPORT SYSTEM PERMEASE PROTEIN APPC"/>
    <property type="match status" value="1"/>
</dbReference>
<dbReference type="EMBL" id="SSWX01000007">
    <property type="protein sequence ID" value="THJ34261.1"/>
    <property type="molecule type" value="Genomic_DNA"/>
</dbReference>
<dbReference type="Pfam" id="PF00528">
    <property type="entry name" value="BPD_transp_1"/>
    <property type="match status" value="1"/>
</dbReference>